<name>A0A0M5IRD8_9BACT</name>
<dbReference type="Proteomes" id="UP000057158">
    <property type="component" value="Chromosome"/>
</dbReference>
<reference evidence="1 2" key="1">
    <citation type="submission" date="2015-07" db="EMBL/GenBank/DDBJ databases">
        <title>Isolation and Genomic Characterization of a Novel Halophilic Metal-Reducing Deltaproteobacterium from the Deep Subsurface.</title>
        <authorList>
            <person name="Badalamenti J.P."/>
            <person name="Summers Z.M."/>
            <person name="Gralnick J.A."/>
            <person name="Bond D.R."/>
        </authorList>
    </citation>
    <scope>NUCLEOTIDE SEQUENCE [LARGE SCALE GENOMIC DNA]</scope>
    <source>
        <strain evidence="1 2">WTL</strain>
    </source>
</reference>
<organism evidence="1 2">
    <name type="scientific">Desulfuromonas soudanensis</name>
    <dbReference type="NCBI Taxonomy" id="1603606"/>
    <lineage>
        <taxon>Bacteria</taxon>
        <taxon>Pseudomonadati</taxon>
        <taxon>Thermodesulfobacteriota</taxon>
        <taxon>Desulfuromonadia</taxon>
        <taxon>Desulfuromonadales</taxon>
        <taxon>Desulfuromonadaceae</taxon>
        <taxon>Desulfuromonas</taxon>
    </lineage>
</organism>
<dbReference type="EMBL" id="CP010802">
    <property type="protein sequence ID" value="ALC16211.1"/>
    <property type="molecule type" value="Genomic_DNA"/>
</dbReference>
<proteinExistence type="predicted"/>
<keyword evidence="2" id="KW-1185">Reference proteome</keyword>
<dbReference type="PATRIC" id="fig|1603606.3.peg.1562"/>
<accession>A0A0M5IRD8</accession>
<evidence type="ECO:0000313" key="1">
    <source>
        <dbReference type="EMBL" id="ALC16211.1"/>
    </source>
</evidence>
<evidence type="ECO:0000313" key="2">
    <source>
        <dbReference type="Proteomes" id="UP000057158"/>
    </source>
</evidence>
<dbReference type="AlphaFoldDB" id="A0A0M5IRD8"/>
<dbReference type="KEGG" id="des:DSOUD_1432"/>
<sequence>MFLKTREGKLMKGMIFRFLLVAIMMPNVLNASGMVYLKKPTTSVILFLDAVESGDPDYVKLLDIESFKKNNSKMLSRCTIDDIRSNFDKLVFAPIRHKPSPSGDTFEENKYSIVEIIFGYKTADVTIEKYINSKKKLNIKFKLVSSNDRWLIVNMENYIEKYLFEICCDRDDESDH</sequence>
<gene>
    <name evidence="1" type="ORF">DSOUD_1432</name>
</gene>
<protein>
    <submittedName>
        <fullName evidence="1">Uncharacterized protein</fullName>
    </submittedName>
</protein>